<dbReference type="InterPro" id="IPR012349">
    <property type="entry name" value="Split_barrel_FMN-bd"/>
</dbReference>
<comment type="catalytic activity">
    <reaction evidence="3">
        <text>oxidized coenzyme F420-(gamma-L-Glu)(n) + a quinol + H(+) = reduced coenzyme F420-(gamma-L-Glu)(n) + a quinone</text>
        <dbReference type="Rhea" id="RHEA:39663"/>
        <dbReference type="Rhea" id="RHEA-COMP:12939"/>
        <dbReference type="Rhea" id="RHEA-COMP:14378"/>
        <dbReference type="ChEBI" id="CHEBI:15378"/>
        <dbReference type="ChEBI" id="CHEBI:24646"/>
        <dbReference type="ChEBI" id="CHEBI:132124"/>
        <dbReference type="ChEBI" id="CHEBI:133980"/>
        <dbReference type="ChEBI" id="CHEBI:139511"/>
    </reaction>
</comment>
<evidence type="ECO:0000313" key="5">
    <source>
        <dbReference type="Proteomes" id="UP001236585"/>
    </source>
</evidence>
<proteinExistence type="inferred from homology"/>
<dbReference type="Proteomes" id="UP001236585">
    <property type="component" value="Chromosome"/>
</dbReference>
<dbReference type="RefSeq" id="WP_285188091.1">
    <property type="nucleotide sequence ID" value="NZ_CP126981.1"/>
</dbReference>
<comment type="similarity">
    <text evidence="1">Belongs to the F420H(2)-dependent quinone reductase family.</text>
</comment>
<dbReference type="Pfam" id="PF04075">
    <property type="entry name" value="F420H2_quin_red"/>
    <property type="match status" value="1"/>
</dbReference>
<dbReference type="NCBIfam" id="TIGR00026">
    <property type="entry name" value="hi_GC_TIGR00026"/>
    <property type="match status" value="1"/>
</dbReference>
<dbReference type="EMBL" id="CP126981">
    <property type="protein sequence ID" value="WIM88078.1"/>
    <property type="molecule type" value="Genomic_DNA"/>
</dbReference>
<organism evidence="4 5">
    <name type="scientific">Candidatus Mycobacterium wuenschmannii</name>
    <dbReference type="NCBI Taxonomy" id="3027808"/>
    <lineage>
        <taxon>Bacteria</taxon>
        <taxon>Bacillati</taxon>
        <taxon>Actinomycetota</taxon>
        <taxon>Actinomycetes</taxon>
        <taxon>Mycobacteriales</taxon>
        <taxon>Mycobacteriaceae</taxon>
        <taxon>Mycobacterium</taxon>
    </lineage>
</organism>
<dbReference type="Gene3D" id="2.30.110.10">
    <property type="entry name" value="Electron Transport, Fmn-binding Protein, Chain A"/>
    <property type="match status" value="1"/>
</dbReference>
<gene>
    <name evidence="4" type="ORF">PT015_00660</name>
</gene>
<name>A0ABY8VWW5_9MYCO</name>
<dbReference type="SUPFAM" id="SSF50475">
    <property type="entry name" value="FMN-binding split barrel"/>
    <property type="match status" value="1"/>
</dbReference>
<protein>
    <submittedName>
        <fullName evidence="4">Nitroreductase family deazaflavin-dependent oxidoreductase</fullName>
    </submittedName>
</protein>
<dbReference type="PANTHER" id="PTHR39428:SF1">
    <property type="entry name" value="F420H(2)-DEPENDENT QUINONE REDUCTASE RV1261C"/>
    <property type="match status" value="1"/>
</dbReference>
<evidence type="ECO:0000256" key="3">
    <source>
        <dbReference type="ARBA" id="ARBA00049106"/>
    </source>
</evidence>
<accession>A0ABY8VWW5</accession>
<evidence type="ECO:0000313" key="4">
    <source>
        <dbReference type="EMBL" id="WIM88078.1"/>
    </source>
</evidence>
<keyword evidence="2" id="KW-0560">Oxidoreductase</keyword>
<sequence>MTHDAPPPSLDLTLFGDEHIRQYQDTDGEVGYLWNGVPTLILTTTGRKTGQPRDSALICAADGDDHIVIASQGGAPSHPHWYHNLRADPHVRVQVKADRFDARARVAEGTERQRLWDLAAATWPSYNTYQNRTERVIPVVVLERA</sequence>
<reference evidence="4 5" key="1">
    <citation type="journal article" date="2023" name="Microbiol. Resour. Announc.">
        <title>Complete Genome Sequence of Mycobacterium wuenschmanii, a novel Nontuberculous Mycobacterium Isolated from a captive population of Amazon Milk Frogs.</title>
        <authorList>
            <person name="Hicks J."/>
            <person name="Zeineldin M."/>
            <person name="Ward H."/>
            <person name="Wuenschmann A."/>
            <person name="Camp P."/>
            <person name="Farrell D."/>
            <person name="Lehman K."/>
            <person name="Thacker T."/>
            <person name="Cuthbert E."/>
        </authorList>
    </citation>
    <scope>NUCLEOTIDE SEQUENCE [LARGE SCALE GENOMIC DNA]</scope>
    <source>
        <strain evidence="4 5">Wuenschmanii</strain>
    </source>
</reference>
<evidence type="ECO:0000256" key="2">
    <source>
        <dbReference type="ARBA" id="ARBA00023002"/>
    </source>
</evidence>
<dbReference type="PANTHER" id="PTHR39428">
    <property type="entry name" value="F420H(2)-DEPENDENT QUINONE REDUCTASE RV1261C"/>
    <property type="match status" value="1"/>
</dbReference>
<evidence type="ECO:0000256" key="1">
    <source>
        <dbReference type="ARBA" id="ARBA00008710"/>
    </source>
</evidence>
<keyword evidence="5" id="KW-1185">Reference proteome</keyword>
<dbReference type="InterPro" id="IPR004378">
    <property type="entry name" value="F420H2_quin_Rdtase"/>
</dbReference>